<organism evidence="1 2">
    <name type="scientific">Thioalkalicoccus limnaeus</name>
    <dbReference type="NCBI Taxonomy" id="120681"/>
    <lineage>
        <taxon>Bacteria</taxon>
        <taxon>Pseudomonadati</taxon>
        <taxon>Pseudomonadota</taxon>
        <taxon>Gammaproteobacteria</taxon>
        <taxon>Chromatiales</taxon>
        <taxon>Chromatiaceae</taxon>
        <taxon>Thioalkalicoccus</taxon>
    </lineage>
</organism>
<gene>
    <name evidence="1" type="ORF">ABC977_18185</name>
</gene>
<feature type="non-terminal residue" evidence="1">
    <location>
        <position position="114"/>
    </location>
</feature>
<dbReference type="Proteomes" id="UP001564408">
    <property type="component" value="Unassembled WGS sequence"/>
</dbReference>
<comment type="caution">
    <text evidence="1">The sequence shown here is derived from an EMBL/GenBank/DDBJ whole genome shotgun (WGS) entry which is preliminary data.</text>
</comment>
<name>A0ABV4BII2_9GAMM</name>
<dbReference type="EMBL" id="JBDKXB010000095">
    <property type="protein sequence ID" value="MEY6434321.1"/>
    <property type="molecule type" value="Genomic_DNA"/>
</dbReference>
<keyword evidence="2" id="KW-1185">Reference proteome</keyword>
<sequence length="114" mass="13071">ASANPFAVVTQAHLKAQDTAGSEAARYQAKLGLIRSLYRCGFARQDILELFRFIDWVLTLPEGLETQLWSEVQQFDEERRMRYVSSFERIAQKKGIEKGIGTGQVRLLRLLIQQ</sequence>
<protein>
    <submittedName>
        <fullName evidence="1">Cytosolic protein</fullName>
    </submittedName>
</protein>
<evidence type="ECO:0000313" key="2">
    <source>
        <dbReference type="Proteomes" id="UP001564408"/>
    </source>
</evidence>
<evidence type="ECO:0000313" key="1">
    <source>
        <dbReference type="EMBL" id="MEY6434321.1"/>
    </source>
</evidence>
<proteinExistence type="predicted"/>
<feature type="non-terminal residue" evidence="1">
    <location>
        <position position="1"/>
    </location>
</feature>
<reference evidence="1 2" key="1">
    <citation type="submission" date="2024-05" db="EMBL/GenBank/DDBJ databases">
        <title>Genome Sequence and Characterization of the New Strain Purple Sulfur Bacterium of Genus Thioalkalicoccus.</title>
        <authorList>
            <person name="Bryantseva I.A."/>
            <person name="Kyndt J.A."/>
            <person name="Imhoff J.F."/>
        </authorList>
    </citation>
    <scope>NUCLEOTIDE SEQUENCE [LARGE SCALE GENOMIC DNA]</scope>
    <source>
        <strain evidence="1 2">Um2</strain>
    </source>
</reference>
<accession>A0ABV4BII2</accession>